<proteinExistence type="predicted"/>
<organism evidence="2 3">
    <name type="scientific">Aerophobetes bacterium</name>
    <dbReference type="NCBI Taxonomy" id="2030807"/>
    <lineage>
        <taxon>Bacteria</taxon>
        <taxon>Candidatus Aerophobota</taxon>
    </lineage>
</organism>
<evidence type="ECO:0000313" key="2">
    <source>
        <dbReference type="EMBL" id="TET07386.1"/>
    </source>
</evidence>
<dbReference type="EMBL" id="SOKJ01000426">
    <property type="protein sequence ID" value="TET07386.1"/>
    <property type="molecule type" value="Genomic_DNA"/>
</dbReference>
<sequence>MDEKKRIRKEYFRKRKSIREIAREFHHARKTVKKTLMDPYPPVYKRKTPPAEPVLGPVKPIIDRWLCDDKDRPRK</sequence>
<dbReference type="InterPro" id="IPR017894">
    <property type="entry name" value="HTH_IS21_transposase_type"/>
</dbReference>
<protein>
    <recommendedName>
        <fullName evidence="1">HTH IS21-type domain-containing protein</fullName>
    </recommendedName>
</protein>
<dbReference type="AlphaFoldDB" id="A0A523RNU9"/>
<evidence type="ECO:0000313" key="3">
    <source>
        <dbReference type="Proteomes" id="UP000316360"/>
    </source>
</evidence>
<dbReference type="Proteomes" id="UP000316360">
    <property type="component" value="Unassembled WGS sequence"/>
</dbReference>
<reference evidence="2 3" key="1">
    <citation type="submission" date="2019-03" db="EMBL/GenBank/DDBJ databases">
        <title>Metabolic potential of uncultured bacteria and archaea associated with petroleum seepage in deep-sea sediments.</title>
        <authorList>
            <person name="Dong X."/>
            <person name="Hubert C."/>
        </authorList>
    </citation>
    <scope>NUCLEOTIDE SEQUENCE [LARGE SCALE GENOMIC DNA]</scope>
    <source>
        <strain evidence="2">E44_bin7</strain>
    </source>
</reference>
<accession>A0A523RNU9</accession>
<comment type="caution">
    <text evidence="2">The sequence shown here is derived from an EMBL/GenBank/DDBJ whole genome shotgun (WGS) entry which is preliminary data.</text>
</comment>
<evidence type="ECO:0000259" key="1">
    <source>
        <dbReference type="PROSITE" id="PS50531"/>
    </source>
</evidence>
<name>A0A523RNU9_UNCAE</name>
<dbReference type="PROSITE" id="PS50531">
    <property type="entry name" value="HTH_IS21"/>
    <property type="match status" value="1"/>
</dbReference>
<gene>
    <name evidence="2" type="ORF">E3J84_07485</name>
</gene>
<feature type="domain" description="HTH IS21-type" evidence="1">
    <location>
        <begin position="3"/>
        <end position="66"/>
    </location>
</feature>